<protein>
    <submittedName>
        <fullName evidence="3">Integrase</fullName>
    </submittedName>
</protein>
<dbReference type="PROSITE" id="PS51898">
    <property type="entry name" value="TYR_RECOMBINASE"/>
    <property type="match status" value="1"/>
</dbReference>
<dbReference type="SUPFAM" id="SSF56349">
    <property type="entry name" value="DNA breaking-rejoining enzymes"/>
    <property type="match status" value="1"/>
</dbReference>
<keyword evidence="1" id="KW-0233">DNA recombination</keyword>
<dbReference type="AlphaFoldDB" id="A0A2W5BCL1"/>
<evidence type="ECO:0000313" key="3">
    <source>
        <dbReference type="EMBL" id="PZP03168.1"/>
    </source>
</evidence>
<comment type="caution">
    <text evidence="3">The sequence shown here is derived from an EMBL/GenBank/DDBJ whole genome shotgun (WGS) entry which is preliminary data.</text>
</comment>
<reference evidence="3 4" key="1">
    <citation type="submission" date="2017-11" db="EMBL/GenBank/DDBJ databases">
        <title>Infants hospitalized years apart are colonized by the same room-sourced microbial strains.</title>
        <authorList>
            <person name="Brooks B."/>
            <person name="Olm M.R."/>
            <person name="Firek B.A."/>
            <person name="Baker R."/>
            <person name="Thomas B.C."/>
            <person name="Morowitz M.J."/>
            <person name="Banfield J.F."/>
        </authorList>
    </citation>
    <scope>NUCLEOTIDE SEQUENCE [LARGE SCALE GENOMIC DNA]</scope>
    <source>
        <strain evidence="3">S2_012_000_R3_87</strain>
    </source>
</reference>
<dbReference type="PANTHER" id="PTHR30349">
    <property type="entry name" value="PHAGE INTEGRASE-RELATED"/>
    <property type="match status" value="1"/>
</dbReference>
<feature type="domain" description="Tyr recombinase" evidence="2">
    <location>
        <begin position="103"/>
        <end position="268"/>
    </location>
</feature>
<evidence type="ECO:0000313" key="4">
    <source>
        <dbReference type="Proteomes" id="UP000249451"/>
    </source>
</evidence>
<dbReference type="GO" id="GO:0003677">
    <property type="term" value="F:DNA binding"/>
    <property type="evidence" value="ECO:0007669"/>
    <property type="project" value="InterPro"/>
</dbReference>
<dbReference type="GO" id="GO:0006310">
    <property type="term" value="P:DNA recombination"/>
    <property type="evidence" value="ECO:0007669"/>
    <property type="project" value="UniProtKB-KW"/>
</dbReference>
<dbReference type="InterPro" id="IPR002104">
    <property type="entry name" value="Integrase_catalytic"/>
</dbReference>
<dbReference type="InterPro" id="IPR011010">
    <property type="entry name" value="DNA_brk_join_enz"/>
</dbReference>
<dbReference type="Gene3D" id="1.10.443.10">
    <property type="entry name" value="Intergrase catalytic core"/>
    <property type="match status" value="1"/>
</dbReference>
<evidence type="ECO:0000256" key="1">
    <source>
        <dbReference type="ARBA" id="ARBA00023172"/>
    </source>
</evidence>
<sequence>MNFPIWLPLIEAFITSQSAAGAPSTTCRARREHLAHMARRIPTAPEATGVDELLAYFAAQTWAPETRRGRRTTMRAFWSWTVATGRLEHNIAEAIPRVKPGKPNPRPCPDAAYKRALLAAGQRERLMLRLSAELGLRRAEVAGIHARDVVDDLGGSSLIVHGKGGKLRTVPLPTGLGVELAQRAEQGGYLFPGDDGGHLSPRWVGKLVGRLLPEGLTMHTLRHRFASRAWANGVDVWVLQDLLGHASSDTTRRYVALPNTVHRAAIEQLAS</sequence>
<dbReference type="InterPro" id="IPR013762">
    <property type="entry name" value="Integrase-like_cat_sf"/>
</dbReference>
<dbReference type="Pfam" id="PF00589">
    <property type="entry name" value="Phage_integrase"/>
    <property type="match status" value="1"/>
</dbReference>
<gene>
    <name evidence="3" type="ORF">DI609_01285</name>
</gene>
<dbReference type="GO" id="GO:0015074">
    <property type="term" value="P:DNA integration"/>
    <property type="evidence" value="ECO:0007669"/>
    <property type="project" value="InterPro"/>
</dbReference>
<evidence type="ECO:0000259" key="2">
    <source>
        <dbReference type="PROSITE" id="PS51898"/>
    </source>
</evidence>
<dbReference type="PANTHER" id="PTHR30349:SF64">
    <property type="entry name" value="PROPHAGE INTEGRASE INTD-RELATED"/>
    <property type="match status" value="1"/>
</dbReference>
<proteinExistence type="predicted"/>
<dbReference type="EMBL" id="QFNY01000016">
    <property type="protein sequence ID" value="PZP03168.1"/>
    <property type="molecule type" value="Genomic_DNA"/>
</dbReference>
<name>A0A2W5BCL1_9CORY</name>
<accession>A0A2W5BCL1</accession>
<dbReference type="InterPro" id="IPR050090">
    <property type="entry name" value="Tyrosine_recombinase_XerCD"/>
</dbReference>
<dbReference type="Proteomes" id="UP000249451">
    <property type="component" value="Unassembled WGS sequence"/>
</dbReference>
<organism evidence="3 4">
    <name type="scientific">Corynebacterium urealyticum</name>
    <dbReference type="NCBI Taxonomy" id="43771"/>
    <lineage>
        <taxon>Bacteria</taxon>
        <taxon>Bacillati</taxon>
        <taxon>Actinomycetota</taxon>
        <taxon>Actinomycetes</taxon>
        <taxon>Mycobacteriales</taxon>
        <taxon>Corynebacteriaceae</taxon>
        <taxon>Corynebacterium</taxon>
    </lineage>
</organism>